<dbReference type="OrthoDB" id="9808480at2"/>
<evidence type="ECO:0000313" key="5">
    <source>
        <dbReference type="EMBL" id="SEA76891.1"/>
    </source>
</evidence>
<sequence>MSSLKIGELARRSGLSVETLRYYERRGLIPPPERLPSGYRVYPPAILQRLAFIRRCKGLGFTLEETLDLLQLQQHPELESAAVKQRVEQRIVDIRSKVRDLQQILAALEGLSALCDGEGSAADCPILAFLEQDSDPPRPCPHDADKTRR</sequence>
<gene>
    <name evidence="5" type="ORF">SAMN02745729_10735</name>
</gene>
<dbReference type="SUPFAM" id="SSF46955">
    <property type="entry name" value="Putative DNA-binding domain"/>
    <property type="match status" value="1"/>
</dbReference>
<dbReference type="InterPro" id="IPR047057">
    <property type="entry name" value="MerR_fam"/>
</dbReference>
<evidence type="ECO:0000259" key="4">
    <source>
        <dbReference type="PROSITE" id="PS50937"/>
    </source>
</evidence>
<evidence type="ECO:0000313" key="6">
    <source>
        <dbReference type="Proteomes" id="UP000242469"/>
    </source>
</evidence>
<dbReference type="GO" id="GO:0003700">
    <property type="term" value="F:DNA-binding transcription factor activity"/>
    <property type="evidence" value="ECO:0007669"/>
    <property type="project" value="InterPro"/>
</dbReference>
<dbReference type="PANTHER" id="PTHR30204">
    <property type="entry name" value="REDOX-CYCLING DRUG-SENSING TRANSCRIPTIONAL ACTIVATOR SOXR"/>
    <property type="match status" value="1"/>
</dbReference>
<dbReference type="GO" id="GO:0003677">
    <property type="term" value="F:DNA binding"/>
    <property type="evidence" value="ECO:0007669"/>
    <property type="project" value="UniProtKB-KW"/>
</dbReference>
<dbReference type="PROSITE" id="PS00552">
    <property type="entry name" value="HTH_MERR_1"/>
    <property type="match status" value="1"/>
</dbReference>
<dbReference type="AlphaFoldDB" id="A0A1H4DVX3"/>
<evidence type="ECO:0000256" key="2">
    <source>
        <dbReference type="ARBA" id="ARBA00023125"/>
    </source>
</evidence>
<dbReference type="InterPro" id="IPR000551">
    <property type="entry name" value="MerR-type_HTH_dom"/>
</dbReference>
<keyword evidence="1" id="KW-0805">Transcription regulation</keyword>
<name>A0A1H4DVX3_9GAMM</name>
<dbReference type="Gene3D" id="1.10.1660.10">
    <property type="match status" value="1"/>
</dbReference>
<evidence type="ECO:0000256" key="3">
    <source>
        <dbReference type="ARBA" id="ARBA00023163"/>
    </source>
</evidence>
<keyword evidence="3" id="KW-0804">Transcription</keyword>
<feature type="domain" description="HTH merR-type" evidence="4">
    <location>
        <begin position="3"/>
        <end position="72"/>
    </location>
</feature>
<keyword evidence="6" id="KW-1185">Reference proteome</keyword>
<keyword evidence="2 5" id="KW-0238">DNA-binding</keyword>
<reference evidence="6" key="1">
    <citation type="submission" date="2016-10" db="EMBL/GenBank/DDBJ databases">
        <authorList>
            <person name="Varghese N."/>
            <person name="Submissions S."/>
        </authorList>
    </citation>
    <scope>NUCLEOTIDE SEQUENCE [LARGE SCALE GENOMIC DNA]</scope>
    <source>
        <strain evidence="6">DSM 11526</strain>
    </source>
</reference>
<dbReference type="PRINTS" id="PR00040">
    <property type="entry name" value="HTHMERR"/>
</dbReference>
<dbReference type="Pfam" id="PF13411">
    <property type="entry name" value="MerR_1"/>
    <property type="match status" value="1"/>
</dbReference>
<dbReference type="RefSeq" id="WP_091826286.1">
    <property type="nucleotide sequence ID" value="NZ_FNRJ01000007.1"/>
</dbReference>
<evidence type="ECO:0000256" key="1">
    <source>
        <dbReference type="ARBA" id="ARBA00023015"/>
    </source>
</evidence>
<accession>A0A1H4DVX3</accession>
<dbReference type="PANTHER" id="PTHR30204:SF94">
    <property type="entry name" value="HEAVY METAL-DEPENDENT TRANSCRIPTIONAL REGULATOR HI_0293-RELATED"/>
    <property type="match status" value="1"/>
</dbReference>
<protein>
    <submittedName>
        <fullName evidence="5">DNA-binding transcriptional regulator, MerR family</fullName>
    </submittedName>
</protein>
<proteinExistence type="predicted"/>
<dbReference type="EMBL" id="FNRJ01000007">
    <property type="protein sequence ID" value="SEA76891.1"/>
    <property type="molecule type" value="Genomic_DNA"/>
</dbReference>
<dbReference type="PROSITE" id="PS50937">
    <property type="entry name" value="HTH_MERR_2"/>
    <property type="match status" value="1"/>
</dbReference>
<dbReference type="STRING" id="1122198.SAMN02745729_10735"/>
<dbReference type="Proteomes" id="UP000242469">
    <property type="component" value="Unassembled WGS sequence"/>
</dbReference>
<dbReference type="InterPro" id="IPR009061">
    <property type="entry name" value="DNA-bd_dom_put_sf"/>
</dbReference>
<organism evidence="5 6">
    <name type="scientific">Marinobacterium iners DSM 11526</name>
    <dbReference type="NCBI Taxonomy" id="1122198"/>
    <lineage>
        <taxon>Bacteria</taxon>
        <taxon>Pseudomonadati</taxon>
        <taxon>Pseudomonadota</taxon>
        <taxon>Gammaproteobacteria</taxon>
        <taxon>Oceanospirillales</taxon>
        <taxon>Oceanospirillaceae</taxon>
        <taxon>Marinobacterium</taxon>
    </lineage>
</organism>
<dbReference type="CDD" id="cd04770">
    <property type="entry name" value="HTH_HMRTR"/>
    <property type="match status" value="1"/>
</dbReference>
<dbReference type="SMART" id="SM00422">
    <property type="entry name" value="HTH_MERR"/>
    <property type="match status" value="1"/>
</dbReference>